<proteinExistence type="predicted"/>
<protein>
    <submittedName>
        <fullName evidence="1">Uncharacterized protein</fullName>
    </submittedName>
</protein>
<organism evidence="1 2">
    <name type="scientific">Desmophyllum pertusum</name>
    <dbReference type="NCBI Taxonomy" id="174260"/>
    <lineage>
        <taxon>Eukaryota</taxon>
        <taxon>Metazoa</taxon>
        <taxon>Cnidaria</taxon>
        <taxon>Anthozoa</taxon>
        <taxon>Hexacorallia</taxon>
        <taxon>Scleractinia</taxon>
        <taxon>Caryophylliina</taxon>
        <taxon>Caryophylliidae</taxon>
        <taxon>Desmophyllum</taxon>
    </lineage>
</organism>
<keyword evidence="2" id="KW-1185">Reference proteome</keyword>
<evidence type="ECO:0000313" key="2">
    <source>
        <dbReference type="Proteomes" id="UP001163046"/>
    </source>
</evidence>
<reference evidence="1" key="1">
    <citation type="submission" date="2023-01" db="EMBL/GenBank/DDBJ databases">
        <title>Genome assembly of the deep-sea coral Lophelia pertusa.</title>
        <authorList>
            <person name="Herrera S."/>
            <person name="Cordes E."/>
        </authorList>
    </citation>
    <scope>NUCLEOTIDE SEQUENCE</scope>
    <source>
        <strain evidence="1">USNM1676648</strain>
        <tissue evidence="1">Polyp</tissue>
    </source>
</reference>
<comment type="caution">
    <text evidence="1">The sequence shown here is derived from an EMBL/GenBank/DDBJ whole genome shotgun (WGS) entry which is preliminary data.</text>
</comment>
<dbReference type="Proteomes" id="UP001163046">
    <property type="component" value="Unassembled WGS sequence"/>
</dbReference>
<dbReference type="AlphaFoldDB" id="A0A9X0CP24"/>
<evidence type="ECO:0000313" key="1">
    <source>
        <dbReference type="EMBL" id="KAJ7370440.1"/>
    </source>
</evidence>
<gene>
    <name evidence="1" type="ORF">OS493_032330</name>
</gene>
<accession>A0A9X0CP24</accession>
<name>A0A9X0CP24_9CNID</name>
<sequence length="161" mass="18790">MNTQTATMSRDMAKLDELRELKKFDLEKAVRIIETLANERLRDFNSARVNGEPWNEKDILPTDSLLKLEGDWDYGWLMQLTAQLRGSHLLAFFARLATIDTAVQELVMSALDISYPELYRRMFYWDHTFVADAASCSYQRYRTSIHSETATDYINRFCTTV</sequence>
<dbReference type="EMBL" id="MU826865">
    <property type="protein sequence ID" value="KAJ7370440.1"/>
    <property type="molecule type" value="Genomic_DNA"/>
</dbReference>